<reference evidence="1 2" key="1">
    <citation type="submission" date="2024-12" db="EMBL/GenBank/DDBJ databases">
        <title>Forecasting of Potato common scab and diversities of Pathogenic streptomyces spp. in china.</title>
        <authorList>
            <person name="Handique U."/>
            <person name="Wu J."/>
        </authorList>
    </citation>
    <scope>NUCLEOTIDE SEQUENCE [LARGE SCALE GENOMIC DNA]</scope>
    <source>
        <strain evidence="1 2">ZRIMU1585</strain>
    </source>
</reference>
<dbReference type="Proteomes" id="UP001631993">
    <property type="component" value="Unassembled WGS sequence"/>
</dbReference>
<evidence type="ECO:0000313" key="1">
    <source>
        <dbReference type="EMBL" id="MFM9650659.1"/>
    </source>
</evidence>
<dbReference type="InterPro" id="IPR042001">
    <property type="entry name" value="Sortase_F"/>
</dbReference>
<accession>A0ABW9IUF0</accession>
<comment type="caution">
    <text evidence="1">The sequence shown here is derived from an EMBL/GenBank/DDBJ whole genome shotgun (WGS) entry which is preliminary data.</text>
</comment>
<name>A0ABW9IUF0_STRGJ</name>
<keyword evidence="2" id="KW-1185">Reference proteome</keyword>
<dbReference type="RefSeq" id="WP_369280301.1">
    <property type="nucleotide sequence ID" value="NZ_JBJVMW010000015.1"/>
</dbReference>
<sequence length="108" mass="11515">MADARPGDLRLTGPAVLVGHFDTVKEPAVLKNVSRIHAGDIIGVSRADGTTAQARVREIEEVGQEAFPTKKVYGNIAHPELHTGVASPVLPWPYPTRSGTGCRVHRAA</sequence>
<dbReference type="CDD" id="cd05829">
    <property type="entry name" value="Sortase_F"/>
    <property type="match status" value="1"/>
</dbReference>
<organism evidence="1 2">
    <name type="scientific">Streptomyces galilaeus</name>
    <dbReference type="NCBI Taxonomy" id="33899"/>
    <lineage>
        <taxon>Bacteria</taxon>
        <taxon>Bacillati</taxon>
        <taxon>Actinomycetota</taxon>
        <taxon>Actinomycetes</taxon>
        <taxon>Kitasatosporales</taxon>
        <taxon>Streptomycetaceae</taxon>
        <taxon>Streptomyces</taxon>
    </lineage>
</organism>
<dbReference type="EMBL" id="JBJVNE010000017">
    <property type="protein sequence ID" value="MFM9650659.1"/>
    <property type="molecule type" value="Genomic_DNA"/>
</dbReference>
<evidence type="ECO:0000313" key="2">
    <source>
        <dbReference type="Proteomes" id="UP001631993"/>
    </source>
</evidence>
<protein>
    <submittedName>
        <fullName evidence="1">Uncharacterized protein</fullName>
    </submittedName>
</protein>
<gene>
    <name evidence="1" type="ORF">ACKI1S_31470</name>
</gene>
<proteinExistence type="predicted"/>